<feature type="chain" id="PRO_5008711303" evidence="8">
    <location>
        <begin position="22"/>
        <end position="302"/>
    </location>
</feature>
<feature type="transmembrane region" description="Helical" evidence="7">
    <location>
        <begin position="265"/>
        <end position="282"/>
    </location>
</feature>
<evidence type="ECO:0000256" key="2">
    <source>
        <dbReference type="ARBA" id="ARBA00022448"/>
    </source>
</evidence>
<dbReference type="PANTHER" id="PTHR43495">
    <property type="entry name" value="GABA PERMEASE"/>
    <property type="match status" value="1"/>
</dbReference>
<dbReference type="GO" id="GO:0055085">
    <property type="term" value="P:transmembrane transport"/>
    <property type="evidence" value="ECO:0007669"/>
    <property type="project" value="InterPro"/>
</dbReference>
<organism evidence="10 11">
    <name type="scientific">Micromonospora mirobrigensis</name>
    <dbReference type="NCBI Taxonomy" id="262898"/>
    <lineage>
        <taxon>Bacteria</taxon>
        <taxon>Bacillati</taxon>
        <taxon>Actinomycetota</taxon>
        <taxon>Actinomycetes</taxon>
        <taxon>Micromonosporales</taxon>
        <taxon>Micromonosporaceae</taxon>
        <taxon>Micromonospora</taxon>
    </lineage>
</organism>
<dbReference type="EMBL" id="FMCX01000012">
    <property type="protein sequence ID" value="SCF45902.1"/>
    <property type="molecule type" value="Genomic_DNA"/>
</dbReference>
<evidence type="ECO:0000256" key="4">
    <source>
        <dbReference type="ARBA" id="ARBA00022970"/>
    </source>
</evidence>
<keyword evidence="6 7" id="KW-0472">Membrane</keyword>
<reference evidence="11" key="1">
    <citation type="submission" date="2016-06" db="EMBL/GenBank/DDBJ databases">
        <authorList>
            <person name="Varghese N."/>
            <person name="Submissions Spin"/>
        </authorList>
    </citation>
    <scope>NUCLEOTIDE SEQUENCE [LARGE SCALE GENOMIC DNA]</scope>
    <source>
        <strain evidence="11">DSM 44830</strain>
    </source>
</reference>
<dbReference type="Pfam" id="PF00324">
    <property type="entry name" value="AA_permease"/>
    <property type="match status" value="1"/>
</dbReference>
<proteinExistence type="predicted"/>
<feature type="transmembrane region" description="Helical" evidence="7">
    <location>
        <begin position="170"/>
        <end position="188"/>
    </location>
</feature>
<evidence type="ECO:0000256" key="6">
    <source>
        <dbReference type="ARBA" id="ARBA00023136"/>
    </source>
</evidence>
<evidence type="ECO:0000313" key="10">
    <source>
        <dbReference type="EMBL" id="SCF45902.1"/>
    </source>
</evidence>
<keyword evidence="2" id="KW-0813">Transport</keyword>
<evidence type="ECO:0000259" key="9">
    <source>
        <dbReference type="Pfam" id="PF00324"/>
    </source>
</evidence>
<protein>
    <submittedName>
        <fullName evidence="10">Amino acid permease</fullName>
    </submittedName>
</protein>
<dbReference type="Gene3D" id="1.20.1740.10">
    <property type="entry name" value="Amino acid/polyamine transporter I"/>
    <property type="match status" value="1"/>
</dbReference>
<evidence type="ECO:0000256" key="5">
    <source>
        <dbReference type="ARBA" id="ARBA00022989"/>
    </source>
</evidence>
<keyword evidence="3 7" id="KW-0812">Transmembrane</keyword>
<feature type="transmembrane region" description="Helical" evidence="7">
    <location>
        <begin position="194"/>
        <end position="215"/>
    </location>
</feature>
<gene>
    <name evidence="10" type="ORF">GA0070564_11255</name>
</gene>
<feature type="transmembrane region" description="Helical" evidence="7">
    <location>
        <begin position="37"/>
        <end position="60"/>
    </location>
</feature>
<sequence>MVAFLVLALAALTGLLPDAPAAVDVAAQELAPGGWLAVLTGLLVVLFSYAGTEVVAIAAAESEDPANTLRRATRSVVGRILLFYIGSVVAIVLLLPTAETPTTTSPFSAVLDRLGVPSAATIMDVVIVVALCSAMNSALYVCSRMLYGLAQAGDATPRLMRVNRRGVPQAGLLISAAAAAVALAIAVASPDTAFLVLLGAASAVLIPLYLLLACAELRIRRQAERTEPERLTIRMWFFPYGTYLLIAVMVAITIAMILLPDFLPQVVLTGVAFLVILGAYTLRRRRAERSGQLGTLVGRQER</sequence>
<dbReference type="GO" id="GO:0016020">
    <property type="term" value="C:membrane"/>
    <property type="evidence" value="ECO:0007669"/>
    <property type="project" value="UniProtKB-SubCell"/>
</dbReference>
<feature type="transmembrane region" description="Helical" evidence="7">
    <location>
        <begin position="81"/>
        <end position="98"/>
    </location>
</feature>
<evidence type="ECO:0000256" key="3">
    <source>
        <dbReference type="ARBA" id="ARBA00022692"/>
    </source>
</evidence>
<evidence type="ECO:0000256" key="7">
    <source>
        <dbReference type="SAM" id="Phobius"/>
    </source>
</evidence>
<feature type="transmembrane region" description="Helical" evidence="7">
    <location>
        <begin position="118"/>
        <end position="141"/>
    </location>
</feature>
<keyword evidence="8" id="KW-0732">Signal</keyword>
<accession>A0A1C5AKY8</accession>
<evidence type="ECO:0000256" key="1">
    <source>
        <dbReference type="ARBA" id="ARBA00004141"/>
    </source>
</evidence>
<feature type="domain" description="Amino acid permease/ SLC12A" evidence="9">
    <location>
        <begin position="27"/>
        <end position="280"/>
    </location>
</feature>
<dbReference type="GO" id="GO:0006865">
    <property type="term" value="P:amino acid transport"/>
    <property type="evidence" value="ECO:0007669"/>
    <property type="project" value="UniProtKB-KW"/>
</dbReference>
<dbReference type="InterPro" id="IPR004841">
    <property type="entry name" value="AA-permease/SLC12A_dom"/>
</dbReference>
<keyword evidence="5 7" id="KW-1133">Transmembrane helix</keyword>
<evidence type="ECO:0000256" key="8">
    <source>
        <dbReference type="SAM" id="SignalP"/>
    </source>
</evidence>
<feature type="signal peptide" evidence="8">
    <location>
        <begin position="1"/>
        <end position="21"/>
    </location>
</feature>
<dbReference type="AlphaFoldDB" id="A0A1C5AKY8"/>
<feature type="transmembrane region" description="Helical" evidence="7">
    <location>
        <begin position="236"/>
        <end position="259"/>
    </location>
</feature>
<comment type="subcellular location">
    <subcellularLocation>
        <location evidence="1">Membrane</location>
        <topology evidence="1">Multi-pass membrane protein</topology>
    </subcellularLocation>
</comment>
<name>A0A1C5AKY8_9ACTN</name>
<dbReference type="STRING" id="262898.GA0070564_11255"/>
<evidence type="ECO:0000313" key="11">
    <source>
        <dbReference type="Proteomes" id="UP000199504"/>
    </source>
</evidence>
<dbReference type="Proteomes" id="UP000199504">
    <property type="component" value="Unassembled WGS sequence"/>
</dbReference>
<keyword evidence="4" id="KW-0029">Amino-acid transport</keyword>
<dbReference type="PANTHER" id="PTHR43495:SF5">
    <property type="entry name" value="GAMMA-AMINOBUTYRIC ACID PERMEASE"/>
    <property type="match status" value="1"/>
</dbReference>
<keyword evidence="11" id="KW-1185">Reference proteome</keyword>